<dbReference type="RefSeq" id="XP_001304603.1">
    <property type="nucleotide sequence ID" value="XM_001304602.1"/>
</dbReference>
<evidence type="ECO:0000313" key="1">
    <source>
        <dbReference type="EMBL" id="EAX91673.1"/>
    </source>
</evidence>
<dbReference type="Proteomes" id="UP000001542">
    <property type="component" value="Unassembled WGS sequence"/>
</dbReference>
<dbReference type="SUPFAM" id="SSF48371">
    <property type="entry name" value="ARM repeat"/>
    <property type="match status" value="2"/>
</dbReference>
<dbReference type="EMBL" id="DS114018">
    <property type="protein sequence ID" value="EAX91673.1"/>
    <property type="molecule type" value="Genomic_DNA"/>
</dbReference>
<dbReference type="InParanoid" id="A2FTV2"/>
<dbReference type="KEGG" id="tva:4749374"/>
<name>A2FTV2_TRIV3</name>
<keyword evidence="2" id="KW-1185">Reference proteome</keyword>
<evidence type="ECO:0000313" key="2">
    <source>
        <dbReference type="Proteomes" id="UP000001542"/>
    </source>
</evidence>
<protein>
    <submittedName>
        <fullName evidence="1">Uncharacterized protein</fullName>
    </submittedName>
</protein>
<dbReference type="VEuPathDB" id="TrichDB:TVAG_277430"/>
<gene>
    <name evidence="1" type="ORF">TVAG_277430</name>
</gene>
<dbReference type="InterPro" id="IPR016024">
    <property type="entry name" value="ARM-type_fold"/>
</dbReference>
<dbReference type="AlphaFoldDB" id="A2FTV2"/>
<sequence>MEIRDLCRQSLQINQNGEDIFQKTNQILSNVENIIPCFEVLLNETENIFGQSEANLIKQLIYRHFKEIRDSDMINTVFNLLIQVFQSQTVPFIVKSNLIDSIFPIFDQILNVWHDLYEFVNTIFENDINLALTIMIQVSSALLNEELQQYSTMIANILHLGFSIDDIEILLKSMKLMSKTVLILDIDLSSYFEKAFQVFCNLVSSEIDQNCYKISESISDSFYKEKLLFEPQELLQRLANLETALDQAPWIVFGIINKLVKIYGEMLSEEIFSDLVQLSLAVGINLCSKCEEIDETFSSYLDSVLNLIVKVMKIVTNKTEFIGIVLQLVESSTEDGNPYAYFVALSVYRLIIDYADEVLPVFIPKIAEKISLYLISDEQLIIKAAAECASEIASFAYDAYDCSELFSILIQKTYKIIQETNKFDISSLLKSMVPFLYYVNNIPQESLTAVCELCVELFSLNKYKLEDIYVISTALHHISDVSPFIEKIVEITKQSVEDEELIAAGIELLGEIVCSYEDESISQESMRMFYSILFGNNEIIIDNLTSCYKSLIKIAKSSNSYAKSYLPDIVKQSIGFCMNDNFIATDNPFALDCLSLILLFIRVSIKKLELEEDLLDLITQIGSVLISSGQNQIVSDALPLIMLADVASNTDYDDDFKFAIECLQNYKRKIVNAALYALRVLMKNADDLFQYQIEEILHGCINVLTNERKSMKTTQPCLQTLAIASRKYAEFFNIGEFSEIFFANVNELSPYELSLYLTPFVAYYSSEISFDPTLAEKLFNFAAEKCKSYDASVPPHCFQLIRAISHKESSFVPVTIEISSNLLQQNTQGSYLSHAKLCCATVIISLYEIGAVEDELMKNAILLLGSKGAKDDIIFGFTSLVRLATNESTFAKFAPIILNLFNQIDLYQLPIPDELKNTCIQLEAAIEQGMGVN</sequence>
<proteinExistence type="predicted"/>
<reference evidence="1" key="2">
    <citation type="journal article" date="2007" name="Science">
        <title>Draft genome sequence of the sexually transmitted pathogen Trichomonas vaginalis.</title>
        <authorList>
            <person name="Carlton J.M."/>
            <person name="Hirt R.P."/>
            <person name="Silva J.C."/>
            <person name="Delcher A.L."/>
            <person name="Schatz M."/>
            <person name="Zhao Q."/>
            <person name="Wortman J.R."/>
            <person name="Bidwell S.L."/>
            <person name="Alsmark U.C.M."/>
            <person name="Besteiro S."/>
            <person name="Sicheritz-Ponten T."/>
            <person name="Noel C.J."/>
            <person name="Dacks J.B."/>
            <person name="Foster P.G."/>
            <person name="Simillion C."/>
            <person name="Van de Peer Y."/>
            <person name="Miranda-Saavedra D."/>
            <person name="Barton G.J."/>
            <person name="Westrop G.D."/>
            <person name="Mueller S."/>
            <person name="Dessi D."/>
            <person name="Fiori P.L."/>
            <person name="Ren Q."/>
            <person name="Paulsen I."/>
            <person name="Zhang H."/>
            <person name="Bastida-Corcuera F.D."/>
            <person name="Simoes-Barbosa A."/>
            <person name="Brown M.T."/>
            <person name="Hayes R.D."/>
            <person name="Mukherjee M."/>
            <person name="Okumura C.Y."/>
            <person name="Schneider R."/>
            <person name="Smith A.J."/>
            <person name="Vanacova S."/>
            <person name="Villalvazo M."/>
            <person name="Haas B.J."/>
            <person name="Pertea M."/>
            <person name="Feldblyum T.V."/>
            <person name="Utterback T.R."/>
            <person name="Shu C.L."/>
            <person name="Osoegawa K."/>
            <person name="de Jong P.J."/>
            <person name="Hrdy I."/>
            <person name="Horvathova L."/>
            <person name="Zubacova Z."/>
            <person name="Dolezal P."/>
            <person name="Malik S.B."/>
            <person name="Logsdon J.M. Jr."/>
            <person name="Henze K."/>
            <person name="Gupta A."/>
            <person name="Wang C.C."/>
            <person name="Dunne R.L."/>
            <person name="Upcroft J.A."/>
            <person name="Upcroft P."/>
            <person name="White O."/>
            <person name="Salzberg S.L."/>
            <person name="Tang P."/>
            <person name="Chiu C.-H."/>
            <person name="Lee Y.-S."/>
            <person name="Embley T.M."/>
            <person name="Coombs G.H."/>
            <person name="Mottram J.C."/>
            <person name="Tachezy J."/>
            <person name="Fraser-Liggett C.M."/>
            <person name="Johnson P.J."/>
        </authorList>
    </citation>
    <scope>NUCLEOTIDE SEQUENCE [LARGE SCALE GENOMIC DNA]</scope>
    <source>
        <strain evidence="1">G3</strain>
    </source>
</reference>
<reference evidence="1" key="1">
    <citation type="submission" date="2006-10" db="EMBL/GenBank/DDBJ databases">
        <authorList>
            <person name="Amadeo P."/>
            <person name="Zhao Q."/>
            <person name="Wortman J."/>
            <person name="Fraser-Liggett C."/>
            <person name="Carlton J."/>
        </authorList>
    </citation>
    <scope>NUCLEOTIDE SEQUENCE</scope>
    <source>
        <strain evidence="1">G3</strain>
    </source>
</reference>
<accession>A2FTV2</accession>
<dbReference type="VEuPathDB" id="TrichDB:TVAGG3_0951460"/>
<organism evidence="1 2">
    <name type="scientific">Trichomonas vaginalis (strain ATCC PRA-98 / G3)</name>
    <dbReference type="NCBI Taxonomy" id="412133"/>
    <lineage>
        <taxon>Eukaryota</taxon>
        <taxon>Metamonada</taxon>
        <taxon>Parabasalia</taxon>
        <taxon>Trichomonadida</taxon>
        <taxon>Trichomonadidae</taxon>
        <taxon>Trichomonas</taxon>
    </lineage>
</organism>